<dbReference type="InterPro" id="IPR036869">
    <property type="entry name" value="J_dom_sf"/>
</dbReference>
<accession>A0A6A6YC84</accession>
<evidence type="ECO:0000313" key="4">
    <source>
        <dbReference type="RefSeq" id="XP_033573284.1"/>
    </source>
</evidence>
<keyword evidence="2 4" id="KW-0346">Stress response</keyword>
<dbReference type="SMART" id="SM00271">
    <property type="entry name" value="DnaJ"/>
    <property type="match status" value="1"/>
</dbReference>
<organism evidence="2">
    <name type="scientific">Mytilinidion resinicola</name>
    <dbReference type="NCBI Taxonomy" id="574789"/>
    <lineage>
        <taxon>Eukaryota</taxon>
        <taxon>Fungi</taxon>
        <taxon>Dikarya</taxon>
        <taxon>Ascomycota</taxon>
        <taxon>Pezizomycotina</taxon>
        <taxon>Dothideomycetes</taxon>
        <taxon>Pleosporomycetidae</taxon>
        <taxon>Mytilinidiales</taxon>
        <taxon>Mytilinidiaceae</taxon>
        <taxon>Mytilinidion</taxon>
    </lineage>
</organism>
<reference evidence="4" key="2">
    <citation type="submission" date="2020-04" db="EMBL/GenBank/DDBJ databases">
        <authorList>
            <consortium name="NCBI Genome Project"/>
        </authorList>
    </citation>
    <scope>NUCLEOTIDE SEQUENCE</scope>
    <source>
        <strain evidence="4">CBS 304.34</strain>
    </source>
</reference>
<dbReference type="EMBL" id="MU003707">
    <property type="protein sequence ID" value="KAF2806320.1"/>
    <property type="molecule type" value="Genomic_DNA"/>
</dbReference>
<dbReference type="PROSITE" id="PS50076">
    <property type="entry name" value="DNAJ_2"/>
    <property type="match status" value="1"/>
</dbReference>
<dbReference type="RefSeq" id="XP_033573284.1">
    <property type="nucleotide sequence ID" value="XM_033715897.1"/>
</dbReference>
<dbReference type="SUPFAM" id="SSF46565">
    <property type="entry name" value="Chaperone J-domain"/>
    <property type="match status" value="1"/>
</dbReference>
<gene>
    <name evidence="2 4" type="ORF">BDZ99DRAFT_394488</name>
</gene>
<feature type="non-terminal residue" evidence="2">
    <location>
        <position position="69"/>
    </location>
</feature>
<dbReference type="InterPro" id="IPR050817">
    <property type="entry name" value="DjlA_DnaK_co-chaperone"/>
</dbReference>
<protein>
    <submittedName>
        <fullName evidence="2 4">Heat shock protein DnaJ</fullName>
    </submittedName>
</protein>
<dbReference type="AlphaFoldDB" id="A0A6A6YC84"/>
<dbReference type="CDD" id="cd06257">
    <property type="entry name" value="DnaJ"/>
    <property type="match status" value="1"/>
</dbReference>
<feature type="domain" description="J" evidence="1">
    <location>
        <begin position="4"/>
        <end position="69"/>
    </location>
</feature>
<name>A0A6A6YC84_9PEZI</name>
<dbReference type="PANTHER" id="PTHR24074">
    <property type="entry name" value="CO-CHAPERONE PROTEIN DJLA"/>
    <property type="match status" value="1"/>
</dbReference>
<sequence length="69" mass="7881">MSSNPYVILDVAQDADITTIHKAYHRIALRCHPDKIQDPALRKAGEEEFKKVQNAVELLCDDYKRAVLD</sequence>
<dbReference type="GeneID" id="54456790"/>
<dbReference type="Gene3D" id="1.10.287.110">
    <property type="entry name" value="DnaJ domain"/>
    <property type="match status" value="1"/>
</dbReference>
<dbReference type="OrthoDB" id="10250354at2759"/>
<evidence type="ECO:0000313" key="3">
    <source>
        <dbReference type="Proteomes" id="UP000504636"/>
    </source>
</evidence>
<evidence type="ECO:0000259" key="1">
    <source>
        <dbReference type="PROSITE" id="PS50076"/>
    </source>
</evidence>
<proteinExistence type="predicted"/>
<dbReference type="Proteomes" id="UP000504636">
    <property type="component" value="Unplaced"/>
</dbReference>
<reference evidence="2 4" key="1">
    <citation type="journal article" date="2020" name="Stud. Mycol.">
        <title>101 Dothideomycetes genomes: a test case for predicting lifestyles and emergence of pathogens.</title>
        <authorList>
            <person name="Haridas S."/>
            <person name="Albert R."/>
            <person name="Binder M."/>
            <person name="Bloem J."/>
            <person name="Labutti K."/>
            <person name="Salamov A."/>
            <person name="Andreopoulos B."/>
            <person name="Baker S."/>
            <person name="Barry K."/>
            <person name="Bills G."/>
            <person name="Bluhm B."/>
            <person name="Cannon C."/>
            <person name="Castanera R."/>
            <person name="Culley D."/>
            <person name="Daum C."/>
            <person name="Ezra D."/>
            <person name="Gonzalez J."/>
            <person name="Henrissat B."/>
            <person name="Kuo A."/>
            <person name="Liang C."/>
            <person name="Lipzen A."/>
            <person name="Lutzoni F."/>
            <person name="Magnuson J."/>
            <person name="Mondo S."/>
            <person name="Nolan M."/>
            <person name="Ohm R."/>
            <person name="Pangilinan J."/>
            <person name="Park H.-J."/>
            <person name="Ramirez L."/>
            <person name="Alfaro M."/>
            <person name="Sun H."/>
            <person name="Tritt A."/>
            <person name="Yoshinaga Y."/>
            <person name="Zwiers L.-H."/>
            <person name="Turgeon B."/>
            <person name="Goodwin S."/>
            <person name="Spatafora J."/>
            <person name="Crous P."/>
            <person name="Grigoriev I."/>
        </authorList>
    </citation>
    <scope>NUCLEOTIDE SEQUENCE</scope>
    <source>
        <strain evidence="2 4">CBS 304.34</strain>
    </source>
</reference>
<dbReference type="InterPro" id="IPR001623">
    <property type="entry name" value="DnaJ_domain"/>
</dbReference>
<dbReference type="Pfam" id="PF00226">
    <property type="entry name" value="DnaJ"/>
    <property type="match status" value="1"/>
</dbReference>
<evidence type="ECO:0000313" key="2">
    <source>
        <dbReference type="EMBL" id="KAF2806320.1"/>
    </source>
</evidence>
<dbReference type="PRINTS" id="PR00625">
    <property type="entry name" value="JDOMAIN"/>
</dbReference>
<reference evidence="4" key="3">
    <citation type="submission" date="2025-04" db="UniProtKB">
        <authorList>
            <consortium name="RefSeq"/>
        </authorList>
    </citation>
    <scope>IDENTIFICATION</scope>
    <source>
        <strain evidence="4">CBS 304.34</strain>
    </source>
</reference>
<keyword evidence="3" id="KW-1185">Reference proteome</keyword>